<keyword evidence="11" id="KW-0496">Mitochondrion</keyword>
<keyword evidence="9" id="KW-0249">Electron transport</keyword>
<keyword evidence="3" id="KW-0813">Transport</keyword>
<feature type="domain" description="Carrier" evidence="14">
    <location>
        <begin position="58"/>
        <end position="133"/>
    </location>
</feature>
<dbReference type="PROSITE" id="PS00012">
    <property type="entry name" value="PHOSPHOPANTETHEINE"/>
    <property type="match status" value="1"/>
</dbReference>
<evidence type="ECO:0000256" key="13">
    <source>
        <dbReference type="RuleBase" id="RU000722"/>
    </source>
</evidence>
<keyword evidence="7" id="KW-0276">Fatty acid metabolism</keyword>
<proteinExistence type="inferred from homology"/>
<comment type="function">
    <text evidence="13">Carrier of the growing fatty acid chain in fatty acid biosynthesis.</text>
</comment>
<evidence type="ECO:0000256" key="2">
    <source>
        <dbReference type="ARBA" id="ARBA00010930"/>
    </source>
</evidence>
<protein>
    <recommendedName>
        <fullName evidence="13">Acyl carrier protein</fullName>
    </recommendedName>
</protein>
<dbReference type="GO" id="GO:0000035">
    <property type="term" value="F:acyl binding"/>
    <property type="evidence" value="ECO:0007669"/>
    <property type="project" value="TreeGrafter"/>
</dbReference>
<dbReference type="InterPro" id="IPR003231">
    <property type="entry name" value="ACP"/>
</dbReference>
<dbReference type="InterPro" id="IPR009081">
    <property type="entry name" value="PP-bd_ACP"/>
</dbReference>
<dbReference type="PANTHER" id="PTHR20863:SF28">
    <property type="entry name" value="ACYL CARRIER PROTEIN, MITOCHONDRIAL"/>
    <property type="match status" value="1"/>
</dbReference>
<name>A0A814W1A2_9BILA</name>
<evidence type="ECO:0000256" key="8">
    <source>
        <dbReference type="ARBA" id="ARBA00022946"/>
    </source>
</evidence>
<organism evidence="15 16">
    <name type="scientific">Adineta steineri</name>
    <dbReference type="NCBI Taxonomy" id="433720"/>
    <lineage>
        <taxon>Eukaryota</taxon>
        <taxon>Metazoa</taxon>
        <taxon>Spiralia</taxon>
        <taxon>Gnathifera</taxon>
        <taxon>Rotifera</taxon>
        <taxon>Eurotatoria</taxon>
        <taxon>Bdelloidea</taxon>
        <taxon>Adinetida</taxon>
        <taxon>Adinetidae</taxon>
        <taxon>Adineta</taxon>
    </lineage>
</organism>
<dbReference type="EMBL" id="CAJNOM010000185">
    <property type="protein sequence ID" value="CAF1195823.1"/>
    <property type="molecule type" value="Genomic_DNA"/>
</dbReference>
<keyword evidence="16" id="KW-1185">Reference proteome</keyword>
<dbReference type="OrthoDB" id="448946at2759"/>
<dbReference type="InterPro" id="IPR036736">
    <property type="entry name" value="ACP-like_sf"/>
</dbReference>
<evidence type="ECO:0000256" key="3">
    <source>
        <dbReference type="ARBA" id="ARBA00022448"/>
    </source>
</evidence>
<comment type="subcellular location">
    <subcellularLocation>
        <location evidence="1">Mitochondrion</location>
    </subcellularLocation>
</comment>
<evidence type="ECO:0000256" key="12">
    <source>
        <dbReference type="ARBA" id="ARBA00023160"/>
    </source>
</evidence>
<dbReference type="Pfam" id="PF00550">
    <property type="entry name" value="PP-binding"/>
    <property type="match status" value="1"/>
</dbReference>
<dbReference type="PANTHER" id="PTHR20863">
    <property type="entry name" value="ACYL CARRIER PROTEIN"/>
    <property type="match status" value="1"/>
</dbReference>
<dbReference type="AlphaFoldDB" id="A0A814W1A2"/>
<comment type="similarity">
    <text evidence="2">Belongs to the acyl carrier protein (ACP) family.</text>
</comment>
<gene>
    <name evidence="15" type="ORF">QVE165_LOCUS25517</name>
</gene>
<dbReference type="Proteomes" id="UP000663832">
    <property type="component" value="Unassembled WGS sequence"/>
</dbReference>
<dbReference type="GO" id="GO:0000036">
    <property type="term" value="F:acyl carrier activity"/>
    <property type="evidence" value="ECO:0007669"/>
    <property type="project" value="TreeGrafter"/>
</dbReference>
<sequence>MLSTTIRLLMRSGTLIRPIITTVRPLSIKPTLINFNEKRKTLINEIPRRWSHVHYTYPMIESRVMLLLRLFDKIDPNSLKLDSKFVQDLGLDSLDIVEITAALEDEFWTEIADVDSDHFLTPRHIIQYLCDKYDIYEHIEAVSAGKEYLEEAKAAADRAHHH</sequence>
<dbReference type="GO" id="GO:0005739">
    <property type="term" value="C:mitochondrion"/>
    <property type="evidence" value="ECO:0007669"/>
    <property type="project" value="UniProtKB-SubCell"/>
</dbReference>
<keyword evidence="8" id="KW-0809">Transit peptide</keyword>
<evidence type="ECO:0000256" key="1">
    <source>
        <dbReference type="ARBA" id="ARBA00004173"/>
    </source>
</evidence>
<evidence type="ECO:0000256" key="6">
    <source>
        <dbReference type="ARBA" id="ARBA00022553"/>
    </source>
</evidence>
<reference evidence="15" key="1">
    <citation type="submission" date="2021-02" db="EMBL/GenBank/DDBJ databases">
        <authorList>
            <person name="Nowell W R."/>
        </authorList>
    </citation>
    <scope>NUCLEOTIDE SEQUENCE</scope>
</reference>
<dbReference type="InterPro" id="IPR006162">
    <property type="entry name" value="Ppantetheine_attach_site"/>
</dbReference>
<keyword evidence="4 13" id="KW-0596">Phosphopantetheine</keyword>
<accession>A0A814W1A2</accession>
<evidence type="ECO:0000313" key="16">
    <source>
        <dbReference type="Proteomes" id="UP000663832"/>
    </source>
</evidence>
<evidence type="ECO:0000259" key="14">
    <source>
        <dbReference type="PROSITE" id="PS50075"/>
    </source>
</evidence>
<dbReference type="SUPFAM" id="SSF47336">
    <property type="entry name" value="ACP-like"/>
    <property type="match status" value="1"/>
</dbReference>
<keyword evidence="6" id="KW-0597">Phosphoprotein</keyword>
<keyword evidence="12 13" id="KW-0275">Fatty acid biosynthesis</keyword>
<evidence type="ECO:0000256" key="9">
    <source>
        <dbReference type="ARBA" id="ARBA00022982"/>
    </source>
</evidence>
<keyword evidence="10" id="KW-0443">Lipid metabolism</keyword>
<keyword evidence="5 13" id="KW-0444">Lipid biosynthesis</keyword>
<evidence type="ECO:0000256" key="11">
    <source>
        <dbReference type="ARBA" id="ARBA00023128"/>
    </source>
</evidence>
<evidence type="ECO:0000313" key="15">
    <source>
        <dbReference type="EMBL" id="CAF1195823.1"/>
    </source>
</evidence>
<comment type="caution">
    <text evidence="15">The sequence shown here is derived from an EMBL/GenBank/DDBJ whole genome shotgun (WGS) entry which is preliminary data.</text>
</comment>
<evidence type="ECO:0000256" key="10">
    <source>
        <dbReference type="ARBA" id="ARBA00023098"/>
    </source>
</evidence>
<dbReference type="Gene3D" id="1.10.1200.10">
    <property type="entry name" value="ACP-like"/>
    <property type="match status" value="1"/>
</dbReference>
<evidence type="ECO:0000256" key="7">
    <source>
        <dbReference type="ARBA" id="ARBA00022832"/>
    </source>
</evidence>
<evidence type="ECO:0000256" key="5">
    <source>
        <dbReference type="ARBA" id="ARBA00022516"/>
    </source>
</evidence>
<dbReference type="PROSITE" id="PS50075">
    <property type="entry name" value="CARRIER"/>
    <property type="match status" value="1"/>
</dbReference>
<evidence type="ECO:0000256" key="4">
    <source>
        <dbReference type="ARBA" id="ARBA00022450"/>
    </source>
</evidence>